<proteinExistence type="inferred from homology"/>
<accession>A0A645JCD2</accession>
<comment type="caution">
    <text evidence="4">The sequence shown here is derived from an EMBL/GenBank/DDBJ whole genome shotgun (WGS) entry which is preliminary data.</text>
</comment>
<gene>
    <name evidence="4" type="primary">nadC_44</name>
    <name evidence="4" type="ORF">SDC9_208554</name>
</gene>
<dbReference type="AlphaFoldDB" id="A0A645JCD2"/>
<comment type="similarity">
    <text evidence="1">Belongs to the NadC/ModD family.</text>
</comment>
<dbReference type="SUPFAM" id="SSF51690">
    <property type="entry name" value="Nicotinate/Quinolinate PRTase C-terminal domain-like"/>
    <property type="match status" value="1"/>
</dbReference>
<dbReference type="Gene3D" id="3.20.20.70">
    <property type="entry name" value="Aldolase class I"/>
    <property type="match status" value="1"/>
</dbReference>
<evidence type="ECO:0000256" key="2">
    <source>
        <dbReference type="ARBA" id="ARBA00022676"/>
    </source>
</evidence>
<dbReference type="GO" id="GO:0005737">
    <property type="term" value="C:cytoplasm"/>
    <property type="evidence" value="ECO:0007669"/>
    <property type="project" value="TreeGrafter"/>
</dbReference>
<dbReference type="InterPro" id="IPR036068">
    <property type="entry name" value="Nicotinate_pribotase-like_C"/>
</dbReference>
<dbReference type="InterPro" id="IPR027277">
    <property type="entry name" value="NadC/ModD"/>
</dbReference>
<dbReference type="EC" id="2.4.2.19" evidence="4"/>
<keyword evidence="2 4" id="KW-0328">Glycosyltransferase</keyword>
<sequence length="57" mass="6059">MREAVSITAGRALLEASGGVNLERVRAIAETGVDRISIGSLTKDVRALDLSLRHIEA</sequence>
<name>A0A645JCD2_9ZZZZ</name>
<reference evidence="4" key="1">
    <citation type="submission" date="2019-08" db="EMBL/GenBank/DDBJ databases">
        <authorList>
            <person name="Kucharzyk K."/>
            <person name="Murdoch R.W."/>
            <person name="Higgins S."/>
            <person name="Loffler F."/>
        </authorList>
    </citation>
    <scope>NUCLEOTIDE SEQUENCE</scope>
</reference>
<evidence type="ECO:0000256" key="1">
    <source>
        <dbReference type="ARBA" id="ARBA00009400"/>
    </source>
</evidence>
<dbReference type="EMBL" id="VSSQ01136567">
    <property type="protein sequence ID" value="MPN60822.1"/>
    <property type="molecule type" value="Genomic_DNA"/>
</dbReference>
<feature type="domain" description="Quinolinate phosphoribosyl transferase C-terminal" evidence="3">
    <location>
        <begin position="4"/>
        <end position="53"/>
    </location>
</feature>
<dbReference type="PANTHER" id="PTHR32179">
    <property type="entry name" value="NICOTINATE-NUCLEOTIDE PYROPHOSPHORYLASE [CARBOXYLATING]"/>
    <property type="match status" value="1"/>
</dbReference>
<dbReference type="PANTHER" id="PTHR32179:SF3">
    <property type="entry name" value="NICOTINATE-NUCLEOTIDE PYROPHOSPHORYLASE [CARBOXYLATING]"/>
    <property type="match status" value="1"/>
</dbReference>
<evidence type="ECO:0000313" key="4">
    <source>
        <dbReference type="EMBL" id="MPN60822.1"/>
    </source>
</evidence>
<dbReference type="InterPro" id="IPR013785">
    <property type="entry name" value="Aldolase_TIM"/>
</dbReference>
<protein>
    <submittedName>
        <fullName evidence="4">Nicotinate-nucleotide pyrophosphorylase [carboxylating]</fullName>
        <ecNumber evidence="4">2.4.2.19</ecNumber>
    </submittedName>
</protein>
<dbReference type="GO" id="GO:0034213">
    <property type="term" value="P:quinolinate catabolic process"/>
    <property type="evidence" value="ECO:0007669"/>
    <property type="project" value="TreeGrafter"/>
</dbReference>
<dbReference type="Pfam" id="PF01729">
    <property type="entry name" value="QRPTase_C"/>
    <property type="match status" value="1"/>
</dbReference>
<keyword evidence="4" id="KW-0808">Transferase</keyword>
<dbReference type="GO" id="GO:0004514">
    <property type="term" value="F:nicotinate-nucleotide diphosphorylase (carboxylating) activity"/>
    <property type="evidence" value="ECO:0007669"/>
    <property type="project" value="UniProtKB-EC"/>
</dbReference>
<evidence type="ECO:0000259" key="3">
    <source>
        <dbReference type="Pfam" id="PF01729"/>
    </source>
</evidence>
<dbReference type="InterPro" id="IPR002638">
    <property type="entry name" value="Quinolinate_PRibosylTrfase_C"/>
</dbReference>
<organism evidence="4">
    <name type="scientific">bioreactor metagenome</name>
    <dbReference type="NCBI Taxonomy" id="1076179"/>
    <lineage>
        <taxon>unclassified sequences</taxon>
        <taxon>metagenomes</taxon>
        <taxon>ecological metagenomes</taxon>
    </lineage>
</organism>
<dbReference type="GO" id="GO:0009435">
    <property type="term" value="P:NAD+ biosynthetic process"/>
    <property type="evidence" value="ECO:0007669"/>
    <property type="project" value="InterPro"/>
</dbReference>